<dbReference type="Proteomes" id="UP000284403">
    <property type="component" value="Unassembled WGS sequence"/>
</dbReference>
<sequence length="998" mass="110556">MNIEAFIRNLVAMYTAQDNETRRVATVDVLKAEGRMSPEEMRHIGVGLLRVSDHGAAVQAYGAVLLRRAVASGRLAAEQVPYSDIITWYLNEPTLSRLLCGDLVDLITECMMYEWPEQYPQLMEQICPPQAQLAKQPRKQRLLATLVVRLVDPHPGNVPMHRMKHLKRALASHSRVILAESIQALFDLYTAAGGEGAQQLDEHAREAVIDCLTITVNVASCLPVPQWWELGLGNALSVLVRWPPLAQEALAATAALLKCDGFVKSTTAQQQEPLLLVAAVLGCVEACVMERNYGTLEEVAELLVEMPNSVIEAVIAPTSQACLAMLSVPSIYLATAACHILKRLGDAAFAHINALELMMRFAALIPKNKFHPRSGTDEEGKQLSEQQYGSAEAFECGFGVFRSLTGHLLTALARVYPVVSNQFVLQLLASLCDGRGSAADPRTSSGFVTQQSVTFREWEATQFMVDHLSESFRYSSDYVPQAIAALLARQTEDMVLCPVYLNMLSYFWGCRDDAALGVWEGTLGILFACLERKQSDPHDLDFRSARKRALTLLVTACSQHEARLASSCEALMKKFEQLLMMPSTMPQERTLLYEALAALTNALPVDEGQARLQSFFTPVAKMLIQRVQAMDQARFNSIIAAQNANLQAERDMLRDSVAIVAGVLRRCKTCPYLVESSTELTPSILRLMELIHSLRPEQLPAGYACILEMERDLRELYLPGRSRKSAPRKNIQKRARLTLMELRMSLYQVVEALSTFLPDEPLRAMLQTLLAAAELLPLHVMRPLIVHCLFPIGTSHAGLIASILPICGVFFAGVAHRASARPEDDVVDTKQLFYLSKDVFTFMRQQLLEKKALAGNLALAHVAVEVALSILESGSNVPEASRFIDTALEAGSGSGGGNDALEELATAAFGRMLDFAGRADDALLPFKDRERLIFALADVYVDRYPKYTAALQPRFPQDRIDELHTQLVMSHRFDLKRRRFKEFVLQGAGNTRTASNGW</sequence>
<dbReference type="SUPFAM" id="SSF48371">
    <property type="entry name" value="ARM repeat"/>
    <property type="match status" value="1"/>
</dbReference>
<accession>A0A422PPH5</accession>
<keyword evidence="2" id="KW-1185">Reference proteome</keyword>
<name>A0A422PPH5_9TRYP</name>
<dbReference type="OrthoDB" id="244954at2759"/>
<evidence type="ECO:0000313" key="2">
    <source>
        <dbReference type="Proteomes" id="UP000284403"/>
    </source>
</evidence>
<organism evidence="1 2">
    <name type="scientific">Trypanosoma conorhini</name>
    <dbReference type="NCBI Taxonomy" id="83891"/>
    <lineage>
        <taxon>Eukaryota</taxon>
        <taxon>Discoba</taxon>
        <taxon>Euglenozoa</taxon>
        <taxon>Kinetoplastea</taxon>
        <taxon>Metakinetoplastina</taxon>
        <taxon>Trypanosomatida</taxon>
        <taxon>Trypanosomatidae</taxon>
        <taxon>Trypanosoma</taxon>
    </lineage>
</organism>
<dbReference type="InterPro" id="IPR016024">
    <property type="entry name" value="ARM-type_fold"/>
</dbReference>
<comment type="caution">
    <text evidence="1">The sequence shown here is derived from an EMBL/GenBank/DDBJ whole genome shotgun (WGS) entry which is preliminary data.</text>
</comment>
<dbReference type="EMBL" id="MKKU01000199">
    <property type="protein sequence ID" value="RNF19639.1"/>
    <property type="molecule type" value="Genomic_DNA"/>
</dbReference>
<dbReference type="InterPro" id="IPR011989">
    <property type="entry name" value="ARM-like"/>
</dbReference>
<dbReference type="AlphaFoldDB" id="A0A422PPH5"/>
<gene>
    <name evidence="1" type="ORF">Tco025E_04014</name>
</gene>
<evidence type="ECO:0000313" key="1">
    <source>
        <dbReference type="EMBL" id="RNF19639.1"/>
    </source>
</evidence>
<reference evidence="1 2" key="1">
    <citation type="journal article" date="2018" name="BMC Genomics">
        <title>Genomic comparison of Trypanosoma conorhini and Trypanosoma rangeli to Trypanosoma cruzi strains of high and low virulence.</title>
        <authorList>
            <person name="Bradwell K.R."/>
            <person name="Koparde V.N."/>
            <person name="Matveyev A.V."/>
            <person name="Serrano M.G."/>
            <person name="Alves J.M."/>
            <person name="Parikh H."/>
            <person name="Huang B."/>
            <person name="Lee V."/>
            <person name="Espinosa-Alvarez O."/>
            <person name="Ortiz P.A."/>
            <person name="Costa-Martins A.G."/>
            <person name="Teixeira M.M."/>
            <person name="Buck G.A."/>
        </authorList>
    </citation>
    <scope>NUCLEOTIDE SEQUENCE [LARGE SCALE GENOMIC DNA]</scope>
    <source>
        <strain evidence="1 2">025E</strain>
    </source>
</reference>
<dbReference type="Gene3D" id="1.25.10.10">
    <property type="entry name" value="Leucine-rich Repeat Variant"/>
    <property type="match status" value="1"/>
</dbReference>
<proteinExistence type="predicted"/>
<dbReference type="RefSeq" id="XP_029228915.1">
    <property type="nucleotide sequence ID" value="XM_029370929.1"/>
</dbReference>
<protein>
    <submittedName>
        <fullName evidence="1">Uncharacterized protein</fullName>
    </submittedName>
</protein>
<dbReference type="GeneID" id="40317625"/>